<dbReference type="EMBL" id="JBHSEF010000009">
    <property type="protein sequence ID" value="MFC4354103.1"/>
    <property type="molecule type" value="Genomic_DNA"/>
</dbReference>
<protein>
    <recommendedName>
        <fullName evidence="4">LPXTG cell wall anchor domain-containing protein</fullName>
    </recommendedName>
</protein>
<reference evidence="3" key="1">
    <citation type="journal article" date="2019" name="Int. J. Syst. Evol. Microbiol.">
        <title>The Global Catalogue of Microorganisms (GCM) 10K type strain sequencing project: providing services to taxonomists for standard genome sequencing and annotation.</title>
        <authorList>
            <consortium name="The Broad Institute Genomics Platform"/>
            <consortium name="The Broad Institute Genome Sequencing Center for Infectious Disease"/>
            <person name="Wu L."/>
            <person name="Ma J."/>
        </authorList>
    </citation>
    <scope>NUCLEOTIDE SEQUENCE [LARGE SCALE GENOMIC DNA]</scope>
    <source>
        <strain evidence="3">CCUG 50353</strain>
    </source>
</reference>
<dbReference type="RefSeq" id="WP_378140163.1">
    <property type="nucleotide sequence ID" value="NZ_JBHSEF010000009.1"/>
</dbReference>
<comment type="caution">
    <text evidence="2">The sequence shown here is derived from an EMBL/GenBank/DDBJ whole genome shotgun (WGS) entry which is preliminary data.</text>
</comment>
<keyword evidence="1" id="KW-1133">Transmembrane helix</keyword>
<accession>A0ABV8UUD6</accession>
<evidence type="ECO:0000313" key="3">
    <source>
        <dbReference type="Proteomes" id="UP001595733"/>
    </source>
</evidence>
<gene>
    <name evidence="2" type="ORF">ACFO0S_03340</name>
</gene>
<evidence type="ECO:0000256" key="1">
    <source>
        <dbReference type="SAM" id="Phobius"/>
    </source>
</evidence>
<dbReference type="Proteomes" id="UP001595733">
    <property type="component" value="Unassembled WGS sequence"/>
</dbReference>
<proteinExistence type="predicted"/>
<evidence type="ECO:0000313" key="2">
    <source>
        <dbReference type="EMBL" id="MFC4354103.1"/>
    </source>
</evidence>
<evidence type="ECO:0008006" key="4">
    <source>
        <dbReference type="Google" id="ProtNLM"/>
    </source>
</evidence>
<name>A0ABV8UUD6_9BACL</name>
<sequence length="52" mass="6154">MKQFIVWLIILILLFITVFVYNDQISSVPLLILAFFLFGVGFYILRTKKKTK</sequence>
<keyword evidence="1" id="KW-0472">Membrane</keyword>
<keyword evidence="1" id="KW-0812">Transmembrane</keyword>
<feature type="transmembrane region" description="Helical" evidence="1">
    <location>
        <begin position="28"/>
        <end position="45"/>
    </location>
</feature>
<keyword evidence="3" id="KW-1185">Reference proteome</keyword>
<organism evidence="2 3">
    <name type="scientific">Chryseomicrobium palamuruense</name>
    <dbReference type="NCBI Taxonomy" id="682973"/>
    <lineage>
        <taxon>Bacteria</taxon>
        <taxon>Bacillati</taxon>
        <taxon>Bacillota</taxon>
        <taxon>Bacilli</taxon>
        <taxon>Bacillales</taxon>
        <taxon>Caryophanaceae</taxon>
        <taxon>Chryseomicrobium</taxon>
    </lineage>
</organism>
<feature type="transmembrane region" description="Helical" evidence="1">
    <location>
        <begin position="5"/>
        <end position="22"/>
    </location>
</feature>